<name>A0AA97EM08_9FLAO</name>
<evidence type="ECO:0000256" key="1">
    <source>
        <dbReference type="SAM" id="SignalP"/>
    </source>
</evidence>
<evidence type="ECO:0000313" key="2">
    <source>
        <dbReference type="EMBL" id="WOD42565.1"/>
    </source>
</evidence>
<dbReference type="GO" id="GO:0005509">
    <property type="term" value="F:calcium ion binding"/>
    <property type="evidence" value="ECO:0007669"/>
    <property type="project" value="InterPro"/>
</dbReference>
<reference evidence="3" key="1">
    <citation type="submission" date="2024-06" db="EMBL/GenBank/DDBJ databases">
        <title>Hwangdonia haimaensis gen. nov., sp. nov., a member of the family Flavobacteriaceae isolated from the haima cold seep.</title>
        <authorList>
            <person name="Li J."/>
        </authorList>
    </citation>
    <scope>NUCLEOTIDE SEQUENCE [LARGE SCALE GENOMIC DNA]</scope>
    <source>
        <strain evidence="3">SCSIO 19198</strain>
    </source>
</reference>
<accession>A0AA97EM08</accession>
<dbReference type="EMBL" id="CP136521">
    <property type="protein sequence ID" value="WOD42565.1"/>
    <property type="molecule type" value="Genomic_DNA"/>
</dbReference>
<dbReference type="SUPFAM" id="SSF103647">
    <property type="entry name" value="TSP type-3 repeat"/>
    <property type="match status" value="1"/>
</dbReference>
<dbReference type="InterPro" id="IPR028974">
    <property type="entry name" value="TSP_type-3_rpt"/>
</dbReference>
<proteinExistence type="predicted"/>
<dbReference type="KEGG" id="hws:RNZ46_11255"/>
<dbReference type="Proteomes" id="UP001302486">
    <property type="component" value="Chromosome"/>
</dbReference>
<organism evidence="2 3">
    <name type="scientific">Hwangdonia lutea</name>
    <dbReference type="NCBI Taxonomy" id="3075823"/>
    <lineage>
        <taxon>Bacteria</taxon>
        <taxon>Pseudomonadati</taxon>
        <taxon>Bacteroidota</taxon>
        <taxon>Flavobacteriia</taxon>
        <taxon>Flavobacteriales</taxon>
        <taxon>Flavobacteriaceae</taxon>
        <taxon>Hwangdonia</taxon>
    </lineage>
</organism>
<feature type="chain" id="PRO_5041699051" evidence="1">
    <location>
        <begin position="32"/>
        <end position="125"/>
    </location>
</feature>
<keyword evidence="3" id="KW-1185">Reference proteome</keyword>
<sequence length="125" mass="13669">MKISTQLRETSFYRLLLALILILCFMPNVQAQCVGPANDCDNDGVLNSADLDNDNDGILDTVEDENCTGPTIKEYLVNETFETATAGNPVPKGDLRSTPGVTSLLQLITLILVIVEQQMLENLLL</sequence>
<protein>
    <submittedName>
        <fullName evidence="2">Uncharacterized protein</fullName>
    </submittedName>
</protein>
<feature type="signal peptide" evidence="1">
    <location>
        <begin position="1"/>
        <end position="31"/>
    </location>
</feature>
<keyword evidence="1" id="KW-0732">Signal</keyword>
<dbReference type="RefSeq" id="WP_316982294.1">
    <property type="nucleotide sequence ID" value="NZ_CP136521.1"/>
</dbReference>
<dbReference type="AlphaFoldDB" id="A0AA97EM08"/>
<gene>
    <name evidence="2" type="ORF">RNZ46_11255</name>
</gene>
<evidence type="ECO:0000313" key="3">
    <source>
        <dbReference type="Proteomes" id="UP001302486"/>
    </source>
</evidence>